<proteinExistence type="predicted"/>
<reference evidence="1" key="1">
    <citation type="journal article" date="2021" name="Environ. Microbiol.">
        <title>Gene family expansions and transcriptome signatures uncover fungal adaptations to wood decay.</title>
        <authorList>
            <person name="Hage H."/>
            <person name="Miyauchi S."/>
            <person name="Viragh M."/>
            <person name="Drula E."/>
            <person name="Min B."/>
            <person name="Chaduli D."/>
            <person name="Navarro D."/>
            <person name="Favel A."/>
            <person name="Norest M."/>
            <person name="Lesage-Meessen L."/>
            <person name="Balint B."/>
            <person name="Merenyi Z."/>
            <person name="de Eugenio L."/>
            <person name="Morin E."/>
            <person name="Martinez A.T."/>
            <person name="Baldrian P."/>
            <person name="Stursova M."/>
            <person name="Martinez M.J."/>
            <person name="Novotny C."/>
            <person name="Magnuson J.K."/>
            <person name="Spatafora J.W."/>
            <person name="Maurice S."/>
            <person name="Pangilinan J."/>
            <person name="Andreopoulos W."/>
            <person name="LaButti K."/>
            <person name="Hundley H."/>
            <person name="Na H."/>
            <person name="Kuo A."/>
            <person name="Barry K."/>
            <person name="Lipzen A."/>
            <person name="Henrissat B."/>
            <person name="Riley R."/>
            <person name="Ahrendt S."/>
            <person name="Nagy L.G."/>
            <person name="Grigoriev I.V."/>
            <person name="Martin F."/>
            <person name="Rosso M.N."/>
        </authorList>
    </citation>
    <scope>NUCLEOTIDE SEQUENCE</scope>
    <source>
        <strain evidence="1">CBS 384.51</strain>
    </source>
</reference>
<accession>A0ACB8U705</accession>
<gene>
    <name evidence="1" type="ORF">BDY19DRAFT_96740</name>
</gene>
<organism evidence="1 2">
    <name type="scientific">Irpex rosettiformis</name>
    <dbReference type="NCBI Taxonomy" id="378272"/>
    <lineage>
        <taxon>Eukaryota</taxon>
        <taxon>Fungi</taxon>
        <taxon>Dikarya</taxon>
        <taxon>Basidiomycota</taxon>
        <taxon>Agaricomycotina</taxon>
        <taxon>Agaricomycetes</taxon>
        <taxon>Polyporales</taxon>
        <taxon>Irpicaceae</taxon>
        <taxon>Irpex</taxon>
    </lineage>
</organism>
<dbReference type="Proteomes" id="UP001055072">
    <property type="component" value="Unassembled WGS sequence"/>
</dbReference>
<dbReference type="EMBL" id="MU274909">
    <property type="protein sequence ID" value="KAI0090004.1"/>
    <property type="molecule type" value="Genomic_DNA"/>
</dbReference>
<keyword evidence="2" id="KW-1185">Reference proteome</keyword>
<name>A0ACB8U705_9APHY</name>
<protein>
    <submittedName>
        <fullName evidence="1">HAD-like domain-containing protein</fullName>
    </submittedName>
</protein>
<evidence type="ECO:0000313" key="1">
    <source>
        <dbReference type="EMBL" id="KAI0090004.1"/>
    </source>
</evidence>
<evidence type="ECO:0000313" key="2">
    <source>
        <dbReference type="Proteomes" id="UP001055072"/>
    </source>
</evidence>
<sequence length="226" mass="23876">MLYCLTWASSTLVDTTPGVLKAWQVYANEYGFNGADAALRSHGRRLYDTLQDYCRPRSQAELQVAVQRFESIVIAGGPIVLPGASTLLQRIGAGSPHTASGWSIVTSSTNVYASKVLGVCGLPPPPLGLVSSSDVANGKPHPAPYLAGARRLGVDPKNCIVVEDAPSGILSARAAGCIVIAVCTSHTRQQLLASGSNPQYIVKDLTRLSARWIGEALEVFIDESAT</sequence>
<comment type="caution">
    <text evidence="1">The sequence shown here is derived from an EMBL/GenBank/DDBJ whole genome shotgun (WGS) entry which is preliminary data.</text>
</comment>